<dbReference type="InterPro" id="IPR000601">
    <property type="entry name" value="PKD_dom"/>
</dbReference>
<dbReference type="Proteomes" id="UP001497602">
    <property type="component" value="Unassembled WGS sequence"/>
</dbReference>
<keyword evidence="3" id="KW-0479">Metal-binding</keyword>
<dbReference type="EMBL" id="CAXJRC010000042">
    <property type="protein sequence ID" value="CAL2107839.1"/>
    <property type="molecule type" value="Genomic_DNA"/>
</dbReference>
<dbReference type="InterPro" id="IPR035986">
    <property type="entry name" value="PKD_dom_sf"/>
</dbReference>
<feature type="domain" description="PKD" evidence="10">
    <location>
        <begin position="1042"/>
        <end position="1106"/>
    </location>
</feature>
<dbReference type="PANTHER" id="PTHR47466:SF1">
    <property type="entry name" value="METALLOPROTEASE MEP1 (AFU_ORTHOLOGUE AFUA_1G07730)-RELATED"/>
    <property type="match status" value="1"/>
</dbReference>
<keyword evidence="12" id="KW-1185">Reference proteome</keyword>
<keyword evidence="8" id="KW-1015">Disulfide bond</keyword>
<dbReference type="Pfam" id="PF18962">
    <property type="entry name" value="Por_Secre_tail"/>
    <property type="match status" value="1"/>
</dbReference>
<evidence type="ECO:0000313" key="11">
    <source>
        <dbReference type="EMBL" id="CAL2107839.1"/>
    </source>
</evidence>
<evidence type="ECO:0000256" key="1">
    <source>
        <dbReference type="ARBA" id="ARBA00008721"/>
    </source>
</evidence>
<keyword evidence="4 9" id="KW-0732">Signal</keyword>
<dbReference type="SUPFAM" id="SSF55486">
    <property type="entry name" value="Metalloproteases ('zincins'), catalytic domain"/>
    <property type="match status" value="1"/>
</dbReference>
<gene>
    <name evidence="11" type="ORF">T190115A13A_50081</name>
</gene>
<dbReference type="InterPro" id="IPR045474">
    <property type="entry name" value="GEVED"/>
</dbReference>
<evidence type="ECO:0000256" key="5">
    <source>
        <dbReference type="ARBA" id="ARBA00022801"/>
    </source>
</evidence>
<dbReference type="Pfam" id="PF20009">
    <property type="entry name" value="GEVED"/>
    <property type="match status" value="3"/>
</dbReference>
<dbReference type="Pfam" id="PF18911">
    <property type="entry name" value="PKD_4"/>
    <property type="match status" value="2"/>
</dbReference>
<dbReference type="InterPro" id="IPR026444">
    <property type="entry name" value="Secre_tail"/>
</dbReference>
<dbReference type="SMART" id="SM00089">
    <property type="entry name" value="PKD"/>
    <property type="match status" value="2"/>
</dbReference>
<feature type="chain" id="PRO_5046647052" evidence="9">
    <location>
        <begin position="23"/>
        <end position="1770"/>
    </location>
</feature>
<dbReference type="InterPro" id="IPR013783">
    <property type="entry name" value="Ig-like_fold"/>
</dbReference>
<protein>
    <submittedName>
        <fullName evidence="11">Por secretion system C-terminal sorting domain-containing protein</fullName>
    </submittedName>
</protein>
<feature type="signal peptide" evidence="9">
    <location>
        <begin position="1"/>
        <end position="22"/>
    </location>
</feature>
<organism evidence="11 12">
    <name type="scientific">Tenacibaculum vairaonense</name>
    <dbReference type="NCBI Taxonomy" id="3137860"/>
    <lineage>
        <taxon>Bacteria</taxon>
        <taxon>Pseudomonadati</taxon>
        <taxon>Bacteroidota</taxon>
        <taxon>Flavobacteriia</taxon>
        <taxon>Flavobacteriales</taxon>
        <taxon>Flavobacteriaceae</taxon>
        <taxon>Tenacibaculum</taxon>
    </lineage>
</organism>
<evidence type="ECO:0000256" key="8">
    <source>
        <dbReference type="ARBA" id="ARBA00023157"/>
    </source>
</evidence>
<evidence type="ECO:0000313" key="12">
    <source>
        <dbReference type="Proteomes" id="UP001497602"/>
    </source>
</evidence>
<keyword evidence="2" id="KW-0645">Protease</keyword>
<evidence type="ECO:0000256" key="9">
    <source>
        <dbReference type="SAM" id="SignalP"/>
    </source>
</evidence>
<dbReference type="Pfam" id="PF05572">
    <property type="entry name" value="Peptidase_M43"/>
    <property type="match status" value="1"/>
</dbReference>
<name>A0ABM9PQ13_9FLAO</name>
<evidence type="ECO:0000256" key="6">
    <source>
        <dbReference type="ARBA" id="ARBA00022833"/>
    </source>
</evidence>
<evidence type="ECO:0000256" key="3">
    <source>
        <dbReference type="ARBA" id="ARBA00022723"/>
    </source>
</evidence>
<keyword evidence="7" id="KW-0482">Metalloprotease</keyword>
<accession>A0ABM9PQ13</accession>
<dbReference type="RefSeq" id="WP_348739440.1">
    <property type="nucleotide sequence ID" value="NZ_CAXJRC010000042.1"/>
</dbReference>
<proteinExistence type="inferred from homology"/>
<dbReference type="Gene3D" id="3.40.390.10">
    <property type="entry name" value="Collagenase (Catalytic Domain)"/>
    <property type="match status" value="1"/>
</dbReference>
<dbReference type="NCBIfam" id="TIGR04183">
    <property type="entry name" value="Por_Secre_tail"/>
    <property type="match status" value="1"/>
</dbReference>
<comment type="similarity">
    <text evidence="1">Belongs to the peptidase M43B family.</text>
</comment>
<evidence type="ECO:0000256" key="4">
    <source>
        <dbReference type="ARBA" id="ARBA00022729"/>
    </source>
</evidence>
<reference evidence="11 12" key="1">
    <citation type="submission" date="2024-05" db="EMBL/GenBank/DDBJ databases">
        <authorList>
            <person name="Duchaud E."/>
        </authorList>
    </citation>
    <scope>NUCLEOTIDE SEQUENCE [LARGE SCALE GENOMIC DNA]</scope>
    <source>
        <strain evidence="11">Ena-SAMPLE-TAB-13-05-2024-13:56:06:370-140305</strain>
    </source>
</reference>
<keyword evidence="5" id="KW-0378">Hydrolase</keyword>
<dbReference type="InterPro" id="IPR024079">
    <property type="entry name" value="MetalloPept_cat_dom_sf"/>
</dbReference>
<sequence>MKILSKFLLLLSLGITSISAQSQESNDIPLRCETPSRETYFSENSNAREEAYSLEKFTQKFIAKRKELAKRGIQNRASKYIVPVVFHVFGTDFVGKKVDDALVKDALKKTNEDFNGLNNDFNDVSDRFKPLRSTLDIEFRLATIDPNGNPTTGINYYTNRAGFGADNIYDEEIAEFAWDNYKYFNVYILLDLKKDGKLNRSGVAWYPNKNQSDRNVARAVFNGRYLGTNGDENFRRILTHEFGHYLNLAHTFEGGCSGTGDNVDDTPATTVSLECLVTQEKCAGAGIPNSENFMDYTDCYRMFTKGQVQRMQAALEFSSRKPLWQSSNHAQVFSTTNEAKIYYDFTTFSESFENDGTIGGGRDVKVRLENGPKFSRVGTLSSSSFTTENLPAGLGVQVISSSDTEAVIRLTGKATQHAKENNIRNFKLTFTNAAFSNYSAANIKGYSRPDLRVEFNDAYESTYLTFDELRQVSVDGNNFTSIGINEGQQRPRYELSIDNGNLMFGYDAGTKHVAVNNNKQVLFIEEGTTIGANLNWDHNDRDRVLLDNSYQAWKGKRGFVGLRIERESFPGKYYYGWARIEVSADGKIVRFIDFYSHKNPEVTVVAGQTDKPFIAISKPTFFENEVNNGTFSEEIDIILEGSATFTNQNLASGIHYSVSNLPEGLSASIQKVNNKLAKLKLQGTANTHVKGDGVLTKLQFTESAFTTSPTNTMNFDVQVRFFDPYDVTYIDTANLLPWINKNKTNRWIYVDTDFDFGDNSRYSVTYYEDSADNGKYVVLNGRGKGFTMNAENLHPESLNVGTQVGSSSNFVSTGYGVNNAPKLSGTNVPHNGKVTYTGFRFRDRAGRLHYGWIKFESRSNGLEAKLLAMAFNRKPNESITVGQIPNDYCHAAANINEKYDNSSNSIGEFKIEQFVQKSDFPENYTNFTSKLIKVRPGKNNFTMKNGGRRVSDTDIFGMWIDLNNDKDFEDSGEQIYMSSPFPGGSTHSGEVNLPNVDGTYTLRIIVKSEKESDDPKPSPCDFFLHGEVEDYTINISNSNPIYPVPDFEMPSTISAKELVEVTDKSTRNPDTWNWEFEGGVPATFNGKTPPSIYYENEGTYKVTLTVKKGDITQKIEKTLKVNPHPTNYCEVTRRGDYKNRSDVTKVVFGDINNTTERGGTGYVDFTNLSTSLVEGQTYSIELNTYQQVTNSNNDRGTNLIVWIDWNRNNEFSENEIAYERRSLASDTPEMVLTSNITVPKIYSNGASRMRIVRYYSYGLDDRPRCGAITEGDTEDYTVNLTGTIVKAPVASFEANPTTIKEGNTINFSDTSTNEPTEWAWTFEGGTPATSTAQNPVIVYNTAGVYKVTLTAKNLGGENTIVKEDYITVETSGGGDVVYCESSGSRVQYEWIAKVQVGDFTNTSDAQKYSNFTTKTIPLTKGSATNITLTPGHSGSTYEEYFKVWIDYNQDGVFAANEVVFDADQASKVAVSGTINVPNTATSGTTRMRVSMKYKQAPNACGSIGDGEVEDYTVNISGGTTNPPNNGDVIYVDMPDVTVNSSNTWSPFQIEKGDERYFGPWYSSATINLVNYGKDVVCENTTNNASILSEGVTVGNASNFNSDPSRFVISSASYTNWHGKSGYIGFSFNINGDKHYGWFYATVSNDGKTITFKDYAYHSEAGKSLVTKRPDGSSAKSSKALSVNKEELLKGIQMYPNPVSTKLVVHFNREMNIDKANFNIQILDVTGKLILEETKMDRNELRFNVENFKNGTYILQINNGGIQENKLFIKQ</sequence>
<feature type="domain" description="PKD" evidence="10">
    <location>
        <begin position="1288"/>
        <end position="1373"/>
    </location>
</feature>
<dbReference type="SUPFAM" id="SSF49299">
    <property type="entry name" value="PKD domain"/>
    <property type="match status" value="2"/>
</dbReference>
<evidence type="ECO:0000256" key="2">
    <source>
        <dbReference type="ARBA" id="ARBA00022670"/>
    </source>
</evidence>
<comment type="caution">
    <text evidence="11">The sequence shown here is derived from an EMBL/GenBank/DDBJ whole genome shotgun (WGS) entry which is preliminary data.</text>
</comment>
<evidence type="ECO:0000256" key="7">
    <source>
        <dbReference type="ARBA" id="ARBA00023049"/>
    </source>
</evidence>
<dbReference type="PANTHER" id="PTHR47466">
    <property type="match status" value="1"/>
</dbReference>
<dbReference type="InterPro" id="IPR008754">
    <property type="entry name" value="Peptidase_M43"/>
</dbReference>
<evidence type="ECO:0000259" key="10">
    <source>
        <dbReference type="PROSITE" id="PS50093"/>
    </source>
</evidence>
<dbReference type="Gene3D" id="2.60.40.10">
    <property type="entry name" value="Immunoglobulins"/>
    <property type="match status" value="2"/>
</dbReference>
<dbReference type="CDD" id="cd00146">
    <property type="entry name" value="PKD"/>
    <property type="match status" value="2"/>
</dbReference>
<dbReference type="PROSITE" id="PS50093">
    <property type="entry name" value="PKD"/>
    <property type="match status" value="2"/>
</dbReference>
<keyword evidence="6" id="KW-0862">Zinc</keyword>
<dbReference type="InterPro" id="IPR022409">
    <property type="entry name" value="PKD/Chitinase_dom"/>
</dbReference>